<evidence type="ECO:0000313" key="2">
    <source>
        <dbReference type="Proteomes" id="UP000757540"/>
    </source>
</evidence>
<dbReference type="PROSITE" id="PS51257">
    <property type="entry name" value="PROKAR_LIPOPROTEIN"/>
    <property type="match status" value="1"/>
</dbReference>
<keyword evidence="2" id="KW-1185">Reference proteome</keyword>
<comment type="caution">
    <text evidence="1">The sequence shown here is derived from an EMBL/GenBank/DDBJ whole genome shotgun (WGS) entry which is preliminary data.</text>
</comment>
<gene>
    <name evidence="1" type="ORF">HDG69_000613</name>
</gene>
<evidence type="ECO:0000313" key="1">
    <source>
        <dbReference type="EMBL" id="NOV96060.1"/>
    </source>
</evidence>
<evidence type="ECO:0008006" key="3">
    <source>
        <dbReference type="Google" id="ProtNLM"/>
    </source>
</evidence>
<reference evidence="1 2" key="1">
    <citation type="submission" date="2020-05" db="EMBL/GenBank/DDBJ databases">
        <title>Genomic Encyclopedia of Type Strains, Phase III (KMG-III): the genomes of soil and plant-associated and newly described type strains.</title>
        <authorList>
            <person name="Whitman W."/>
        </authorList>
    </citation>
    <scope>NUCLEOTIDE SEQUENCE [LARGE SCALE GENOMIC DNA]</scope>
    <source>
        <strain evidence="1 2">KCTC 19046</strain>
    </source>
</reference>
<protein>
    <recommendedName>
        <fullName evidence="3">Lipoprotein</fullName>
    </recommendedName>
</protein>
<dbReference type="EMBL" id="JABEZU010000001">
    <property type="protein sequence ID" value="NOV96060.1"/>
    <property type="molecule type" value="Genomic_DNA"/>
</dbReference>
<sequence length="147" mass="15137">MRGGTVVAGAVLALMVLGGCSGNMWIGYGRECEESVEAYGEALSAEAERLAAELGGGAPHEVTCDTDGGPTAWVGFDLDAPGAVDVETADARLTELGWVPESSEEEAGGYRELWYAAGDGSGMGLILTRFTTGDVRVSVHRGPPGDD</sequence>
<proteinExistence type="predicted"/>
<dbReference type="RefSeq" id="WP_171782298.1">
    <property type="nucleotide sequence ID" value="NZ_BAAAML010000002.1"/>
</dbReference>
<name>A0ABX1ZZV6_9MICO</name>
<accession>A0ABX1ZZV6</accession>
<dbReference type="Proteomes" id="UP000757540">
    <property type="component" value="Unassembled WGS sequence"/>
</dbReference>
<organism evidence="1 2">
    <name type="scientific">Isoptericola halotolerans</name>
    <dbReference type="NCBI Taxonomy" id="300560"/>
    <lineage>
        <taxon>Bacteria</taxon>
        <taxon>Bacillati</taxon>
        <taxon>Actinomycetota</taxon>
        <taxon>Actinomycetes</taxon>
        <taxon>Micrococcales</taxon>
        <taxon>Promicromonosporaceae</taxon>
        <taxon>Isoptericola</taxon>
    </lineage>
</organism>